<evidence type="ECO:0000256" key="5">
    <source>
        <dbReference type="ARBA" id="ARBA00023077"/>
    </source>
</evidence>
<dbReference type="InterPro" id="IPR039426">
    <property type="entry name" value="TonB-dep_rcpt-like"/>
</dbReference>
<organism evidence="12">
    <name type="scientific">uncultured Dysgonomonas sp</name>
    <dbReference type="NCBI Taxonomy" id="206096"/>
    <lineage>
        <taxon>Bacteria</taxon>
        <taxon>Pseudomonadati</taxon>
        <taxon>Bacteroidota</taxon>
        <taxon>Bacteroidia</taxon>
        <taxon>Bacteroidales</taxon>
        <taxon>Dysgonomonadaceae</taxon>
        <taxon>Dysgonomonas</taxon>
        <taxon>environmental samples</taxon>
    </lineage>
</organism>
<sequence>MQKRRKSLQRQITFLLIALLLIPLNCIIAQGSGSIAIREATNDLIKGVVVSTTDEPLIGAIVVVEGQSVGTVTDIDGNFQINARPGQKLTISYIGFISQTITIGATNDLRIVLQDDVKNLEEVVVVGYGVQKKINMTASVATVNFSEQAEGRPIMNASSALSGLVAGLNVLQTSSKPGDDGATLRIRGTTTVNNSNPLILVDGFESDMNNVNTNDIESISILKDASATAIYGSRGANGVVLVTTKKGSGKPRVSFDSFLSFQKPINKLSFVTDYADHMDYINEAARNIGTTGPYSQSSIDLWRNAQQNPNELNEYGVPNYIAYPNTDWFDEIFNTGLAQEYNLSVQGGTDRVKYLISAGYLNNEGIMKNSGLERFQFRVNLETQVYDWWKLGTRLFGLKQQKGLANISRGFEYLSLSVPGIYPGTDNKWGAPALTGEESSNANNVFEKMERAGQDKMFRLNATLYTTLTLAPGLEFEAAYNYAPDWGDYATWGIQKGMWNYVQDIRLNESSLENENINNQSFKRARYTGDVLLRYSTTIKEDHSIGALAGYNQTYYNENSFSATKKGMTDWDLHVLNSATNLDGISGSETDWSLRSVFGRVNYAYKSKYLFEGNLRYDESSRFGPDKRGGYFPSFSAGWRVMEESFLQNFKGVFQNLKLRGSWGKSGNNQLGNYDWQAGYGSVNLVIDGQAIKGLAINKQENPRLQWEEVASTGIGLDFATLNSRLSGEIDYYNKKTKSMIFTPNNYLTAGTVAAATQNIAELTNKGVELTLTWQDKISDFSYKVSGNFSYNKNMVDKYRGEVIKGWFSDDNGNPVYVNNIGETTRSGFGGLIGEGHMLGESYLRTLYRGNGSYTGTGTPDINAGPKDGMIRTENDLKWVQAMQAAGYKFSPSNDISPSGLWYGDLIYADKNEDGTYGDSNDMDFTGKSALPKYNFGFNISAAYKGFDMSMVWSGSAGFVRYWNQGSYNSPNLNLGAGVPKKYAENAYYWDPNNPDAPRNDQYRSNPRLMYGTSGVNNASNEFWEYDASFLKLRNVQIGYTLPQNISAKILMSKVRFYVSGENLLTITDYPGMDPEIGANVAYPLTKQFAFGVNITF</sequence>
<dbReference type="NCBIfam" id="TIGR04056">
    <property type="entry name" value="OMP_RagA_SusC"/>
    <property type="match status" value="1"/>
</dbReference>
<dbReference type="FunFam" id="2.60.40.1120:FF:000003">
    <property type="entry name" value="Outer membrane protein Omp121"/>
    <property type="match status" value="1"/>
</dbReference>
<evidence type="ECO:0000256" key="3">
    <source>
        <dbReference type="ARBA" id="ARBA00022452"/>
    </source>
</evidence>
<proteinExistence type="inferred from homology"/>
<comment type="similarity">
    <text evidence="8 9">Belongs to the TonB-dependent receptor family.</text>
</comment>
<evidence type="ECO:0000313" key="12">
    <source>
        <dbReference type="EMBL" id="SBW07429.1"/>
    </source>
</evidence>
<feature type="domain" description="TonB-dependent receptor-like beta-barrel" evidence="10">
    <location>
        <begin position="475"/>
        <end position="816"/>
    </location>
</feature>
<evidence type="ECO:0000259" key="11">
    <source>
        <dbReference type="Pfam" id="PF07715"/>
    </source>
</evidence>
<dbReference type="InterPro" id="IPR008969">
    <property type="entry name" value="CarboxyPept-like_regulatory"/>
</dbReference>
<evidence type="ECO:0000256" key="6">
    <source>
        <dbReference type="ARBA" id="ARBA00023136"/>
    </source>
</evidence>
<dbReference type="InterPro" id="IPR023997">
    <property type="entry name" value="TonB-dep_OMP_SusC/RagA_CS"/>
</dbReference>
<feature type="domain" description="TonB-dependent receptor plug" evidence="11">
    <location>
        <begin position="136"/>
        <end position="239"/>
    </location>
</feature>
<dbReference type="SUPFAM" id="SSF56935">
    <property type="entry name" value="Porins"/>
    <property type="match status" value="1"/>
</dbReference>
<keyword evidence="5 9" id="KW-0798">TonB box</keyword>
<name>A0A212K6S7_9BACT</name>
<dbReference type="Pfam" id="PF00593">
    <property type="entry name" value="TonB_dep_Rec_b-barrel"/>
    <property type="match status" value="1"/>
</dbReference>
<dbReference type="GO" id="GO:0009279">
    <property type="term" value="C:cell outer membrane"/>
    <property type="evidence" value="ECO:0007669"/>
    <property type="project" value="UniProtKB-SubCell"/>
</dbReference>
<evidence type="ECO:0000256" key="9">
    <source>
        <dbReference type="RuleBase" id="RU003357"/>
    </source>
</evidence>
<protein>
    <submittedName>
        <fullName evidence="12">Putative outer membrane protein probably involved in nutrient binding</fullName>
    </submittedName>
</protein>
<dbReference type="FunFam" id="2.170.130.10:FF:000003">
    <property type="entry name" value="SusC/RagA family TonB-linked outer membrane protein"/>
    <property type="match status" value="1"/>
</dbReference>
<dbReference type="PROSITE" id="PS52016">
    <property type="entry name" value="TONB_DEPENDENT_REC_3"/>
    <property type="match status" value="1"/>
</dbReference>
<dbReference type="InterPro" id="IPR036942">
    <property type="entry name" value="Beta-barrel_TonB_sf"/>
</dbReference>
<dbReference type="InterPro" id="IPR000531">
    <property type="entry name" value="Beta-barrel_TonB"/>
</dbReference>
<dbReference type="NCBIfam" id="TIGR04057">
    <property type="entry name" value="SusC_RagA_signa"/>
    <property type="match status" value="1"/>
</dbReference>
<keyword evidence="6 8" id="KW-0472">Membrane</keyword>
<dbReference type="RefSeq" id="WP_296944718.1">
    <property type="nucleotide sequence ID" value="NZ_LT599032.1"/>
</dbReference>
<dbReference type="SUPFAM" id="SSF49464">
    <property type="entry name" value="Carboxypeptidase regulatory domain-like"/>
    <property type="match status" value="1"/>
</dbReference>
<evidence type="ECO:0000256" key="7">
    <source>
        <dbReference type="ARBA" id="ARBA00023237"/>
    </source>
</evidence>
<keyword evidence="7 8" id="KW-0998">Cell outer membrane</keyword>
<dbReference type="InterPro" id="IPR012910">
    <property type="entry name" value="Plug_dom"/>
</dbReference>
<evidence type="ECO:0000256" key="8">
    <source>
        <dbReference type="PROSITE-ProRule" id="PRU01360"/>
    </source>
</evidence>
<dbReference type="Pfam" id="PF07715">
    <property type="entry name" value="Plug"/>
    <property type="match status" value="1"/>
</dbReference>
<dbReference type="InterPro" id="IPR023996">
    <property type="entry name" value="TonB-dep_OMP_SusC/RagA"/>
</dbReference>
<comment type="subcellular location">
    <subcellularLocation>
        <location evidence="1 8">Cell outer membrane</location>
        <topology evidence="1 8">Multi-pass membrane protein</topology>
    </subcellularLocation>
</comment>
<gene>
    <name evidence="12" type="ORF">KL86DYS1_31664</name>
</gene>
<dbReference type="Gene3D" id="2.60.40.1120">
    <property type="entry name" value="Carboxypeptidase-like, regulatory domain"/>
    <property type="match status" value="1"/>
</dbReference>
<keyword evidence="2 8" id="KW-0813">Transport</keyword>
<dbReference type="Gene3D" id="2.170.130.10">
    <property type="entry name" value="TonB-dependent receptor, plug domain"/>
    <property type="match status" value="1"/>
</dbReference>
<evidence type="ECO:0000256" key="2">
    <source>
        <dbReference type="ARBA" id="ARBA00022448"/>
    </source>
</evidence>
<dbReference type="InterPro" id="IPR037066">
    <property type="entry name" value="Plug_dom_sf"/>
</dbReference>
<dbReference type="EMBL" id="FLUM01000003">
    <property type="protein sequence ID" value="SBW07429.1"/>
    <property type="molecule type" value="Genomic_DNA"/>
</dbReference>
<evidence type="ECO:0000256" key="1">
    <source>
        <dbReference type="ARBA" id="ARBA00004571"/>
    </source>
</evidence>
<keyword evidence="4 8" id="KW-0812">Transmembrane</keyword>
<accession>A0A212K6S7</accession>
<keyword evidence="3 8" id="KW-1134">Transmembrane beta strand</keyword>
<dbReference type="Pfam" id="PF13715">
    <property type="entry name" value="CarbopepD_reg_2"/>
    <property type="match status" value="1"/>
</dbReference>
<dbReference type="AlphaFoldDB" id="A0A212K6S7"/>
<dbReference type="Gene3D" id="2.40.170.20">
    <property type="entry name" value="TonB-dependent receptor, beta-barrel domain"/>
    <property type="match status" value="1"/>
</dbReference>
<evidence type="ECO:0000259" key="10">
    <source>
        <dbReference type="Pfam" id="PF00593"/>
    </source>
</evidence>
<reference evidence="12" key="1">
    <citation type="submission" date="2016-04" db="EMBL/GenBank/DDBJ databases">
        <authorList>
            <person name="Evans L.H."/>
            <person name="Alamgir A."/>
            <person name="Owens N."/>
            <person name="Weber N.D."/>
            <person name="Virtaneva K."/>
            <person name="Barbian K."/>
            <person name="Babar A."/>
            <person name="Rosenke K."/>
        </authorList>
    </citation>
    <scope>NUCLEOTIDE SEQUENCE</scope>
    <source>
        <strain evidence="12">86-1</strain>
    </source>
</reference>
<evidence type="ECO:0000256" key="4">
    <source>
        <dbReference type="ARBA" id="ARBA00022692"/>
    </source>
</evidence>